<evidence type="ECO:0000256" key="9">
    <source>
        <dbReference type="SAM" id="Coils"/>
    </source>
</evidence>
<dbReference type="GO" id="GO:0005743">
    <property type="term" value="C:mitochondrial inner membrane"/>
    <property type="evidence" value="ECO:0007669"/>
    <property type="project" value="TreeGrafter"/>
</dbReference>
<dbReference type="PANTHER" id="PTHR33968">
    <property type="entry name" value="PROTEIN PET100 HOMOLOG, MITOCHONDRIAL"/>
    <property type="match status" value="1"/>
</dbReference>
<feature type="coiled-coil region" evidence="9">
    <location>
        <begin position="59"/>
        <end position="86"/>
    </location>
</feature>
<evidence type="ECO:0000256" key="2">
    <source>
        <dbReference type="ARBA" id="ARBA00004325"/>
    </source>
</evidence>
<reference evidence="10" key="1">
    <citation type="submission" date="2015-07" db="EMBL/GenBank/DDBJ databases">
        <title>Elucidating the P. pachyrhizi secretome and potential effectors.</title>
        <authorList>
            <person name="de Carvalho M.C.C.G."/>
            <person name="Nascimento L.C."/>
            <person name="Darben L.M."/>
            <person name="Polizel-Podanosqui A.M."/>
            <person name="Lopes-Caitar V.S."/>
            <person name="Rocha C.S."/>
            <person name="Qi M."/>
            <person name="Carazolle M."/>
            <person name="Kuwahara M.K."/>
            <person name="Pereira G.A.G."/>
            <person name="Abdelnoor R.V."/>
            <person name="Whitham S.A."/>
            <person name="Marcelino-Guimaraes F.C."/>
        </authorList>
    </citation>
    <scope>NUCLEOTIDE SEQUENCE</scope>
</reference>
<keyword evidence="3" id="KW-0812">Transmembrane</keyword>
<evidence type="ECO:0000256" key="8">
    <source>
        <dbReference type="ARBA" id="ARBA00038077"/>
    </source>
</evidence>
<evidence type="ECO:0000256" key="3">
    <source>
        <dbReference type="ARBA" id="ARBA00022692"/>
    </source>
</evidence>
<evidence type="ECO:0000256" key="5">
    <source>
        <dbReference type="ARBA" id="ARBA00022989"/>
    </source>
</evidence>
<accession>A0A0S1MIF6</accession>
<evidence type="ECO:0000256" key="4">
    <source>
        <dbReference type="ARBA" id="ARBA00022946"/>
    </source>
</evidence>
<keyword evidence="4" id="KW-0809">Transit peptide</keyword>
<evidence type="ECO:0000256" key="7">
    <source>
        <dbReference type="ARBA" id="ARBA00023136"/>
    </source>
</evidence>
<name>A0A0S1MIF6_PHAPC</name>
<keyword evidence="9" id="KW-0175">Coiled coil</keyword>
<dbReference type="AlphaFoldDB" id="A0A0S1MIF6"/>
<evidence type="ECO:0000256" key="6">
    <source>
        <dbReference type="ARBA" id="ARBA00023128"/>
    </source>
</evidence>
<dbReference type="InterPro" id="IPR018625">
    <property type="entry name" value="Pet100"/>
</dbReference>
<dbReference type="PANTHER" id="PTHR33968:SF1">
    <property type="entry name" value="PROTEIN PET100 HOMOLOG, MITOCHONDRIAL"/>
    <property type="match status" value="1"/>
</dbReference>
<protein>
    <submittedName>
        <fullName evidence="10">Uncharacterized protein</fullName>
    </submittedName>
</protein>
<evidence type="ECO:0000256" key="1">
    <source>
        <dbReference type="ARBA" id="ARBA00004167"/>
    </source>
</evidence>
<organism evidence="10">
    <name type="scientific">Phakopsora pachyrhizi</name>
    <name type="common">Asian soybean rust disease fungus</name>
    <dbReference type="NCBI Taxonomy" id="170000"/>
    <lineage>
        <taxon>Eukaryota</taxon>
        <taxon>Fungi</taxon>
        <taxon>Dikarya</taxon>
        <taxon>Basidiomycota</taxon>
        <taxon>Pucciniomycotina</taxon>
        <taxon>Pucciniomycetes</taxon>
        <taxon>Pucciniales</taxon>
        <taxon>Phakopsoraceae</taxon>
        <taxon>Phakopsora</taxon>
    </lineage>
</organism>
<proteinExistence type="evidence at transcript level"/>
<keyword evidence="6" id="KW-0496">Mitochondrion</keyword>
<keyword evidence="7" id="KW-0472">Membrane</keyword>
<dbReference type="GO" id="GO:0051082">
    <property type="term" value="F:unfolded protein binding"/>
    <property type="evidence" value="ECO:0007669"/>
    <property type="project" value="TreeGrafter"/>
</dbReference>
<comment type="similarity">
    <text evidence="8">Belongs to the PET100 family.</text>
</comment>
<evidence type="ECO:0000313" key="10">
    <source>
        <dbReference type="EMBL" id="ALL40637.1"/>
    </source>
</evidence>
<sequence length="107" mass="12829">MAGPRMELFKFGMYVFFPIAIMIHYGDPEWYQKYVLPDKSDFLRLEKMKTSPPRNPTELKKELDQLEQIRKAKKQKKAQADETLDRINFENLNNSKEDYDVEIKRLV</sequence>
<keyword evidence="5" id="KW-1133">Transmembrane helix</keyword>
<comment type="subcellular location">
    <subcellularLocation>
        <location evidence="1">Membrane</location>
        <topology evidence="1">Single-pass membrane protein</topology>
    </subcellularLocation>
    <subcellularLocation>
        <location evidence="2">Mitochondrion membrane</location>
    </subcellularLocation>
</comment>
<dbReference type="GO" id="GO:0033617">
    <property type="term" value="P:mitochondrial respiratory chain complex IV assembly"/>
    <property type="evidence" value="ECO:0007669"/>
    <property type="project" value="InterPro"/>
</dbReference>
<dbReference type="EMBL" id="KT246546">
    <property type="protein sequence ID" value="ALL40637.1"/>
    <property type="molecule type" value="mRNA"/>
</dbReference>
<dbReference type="Pfam" id="PF09803">
    <property type="entry name" value="Pet100"/>
    <property type="match status" value="1"/>
</dbReference>